<feature type="compositionally biased region" description="Low complexity" evidence="3">
    <location>
        <begin position="23"/>
        <end position="39"/>
    </location>
</feature>
<feature type="domain" description="Plastid lipid-associated protein/fibrillin conserved" evidence="5">
    <location>
        <begin position="351"/>
        <end position="378"/>
    </location>
</feature>
<keyword evidence="4" id="KW-0812">Transmembrane</keyword>
<gene>
    <name evidence="6" type="ORF">MICPUCDRAFT_50329</name>
</gene>
<feature type="transmembrane region" description="Helical" evidence="4">
    <location>
        <begin position="393"/>
        <end position="414"/>
    </location>
</feature>
<feature type="region of interest" description="Disordered" evidence="3">
    <location>
        <begin position="14"/>
        <end position="120"/>
    </location>
</feature>
<evidence type="ECO:0000256" key="2">
    <source>
        <dbReference type="ARBA" id="ARBA00022640"/>
    </source>
</evidence>
<feature type="region of interest" description="Disordered" evidence="3">
    <location>
        <begin position="256"/>
        <end position="309"/>
    </location>
</feature>
<feature type="compositionally biased region" description="Low complexity" evidence="3">
    <location>
        <begin position="53"/>
        <end position="70"/>
    </location>
</feature>
<dbReference type="InterPro" id="IPR039633">
    <property type="entry name" value="PAP"/>
</dbReference>
<dbReference type="RefSeq" id="XP_003055018.1">
    <property type="nucleotide sequence ID" value="XM_003054972.1"/>
</dbReference>
<sequence>MSVAAMPPAARLARSGVIANATAPRGSPPRGAARGRAGSLTSDHRRRVVRSISATALGRRASASSAPARWTARRGRGRAAQTRWTTAIAPGAREESAASTAAADDGDDATASSSSSSSSADADAIVDRVLDAIADTDSGRDVTDAVREAVDADIVALAKIASDANGGDGARTLTDPRVYGDYDVSYVSTGRAQIGNPAGGRFRGGIGAMLFRTIGLEQNLYEPNVVVNRVAFLVFGLIPGEVVLDGTFEAMTEDLADPNAQPAAEEEEETTETRDGAGGTDTSPGEGESTPPNDAEGGGGGEKEKEKEKAYEREVVVKKGYGVDDGMTVRAFFAPPKIKFGGFPAFSVGPKSSVVLSTTYLDERIRLGRGSRGSLFVFTRKTREDAERDRKRWAVGGLGVTVFLAATLGFFVVAWRRFTAGGVTELSVATAVAVVVSFAMALVMRQGGIIAEDADYDEKYDTVVAKAAATARRRRAANEGE</sequence>
<dbReference type="GeneID" id="9681122"/>
<dbReference type="KEGG" id="mpp:MICPUCDRAFT_50329"/>
<dbReference type="OrthoDB" id="45035at2759"/>
<dbReference type="STRING" id="564608.C1MHU9"/>
<dbReference type="Proteomes" id="UP000001876">
    <property type="component" value="Unassembled WGS sequence"/>
</dbReference>
<dbReference type="PANTHER" id="PTHR31906">
    <property type="entry name" value="PLASTID-LIPID-ASSOCIATED PROTEIN 4, CHLOROPLASTIC-RELATED"/>
    <property type="match status" value="1"/>
</dbReference>
<evidence type="ECO:0000259" key="5">
    <source>
        <dbReference type="Pfam" id="PF04755"/>
    </source>
</evidence>
<evidence type="ECO:0000256" key="1">
    <source>
        <dbReference type="ARBA" id="ARBA00004474"/>
    </source>
</evidence>
<feature type="compositionally biased region" description="Low complexity" evidence="3">
    <location>
        <begin position="97"/>
        <end position="120"/>
    </location>
</feature>
<dbReference type="EMBL" id="GG663735">
    <property type="protein sequence ID" value="EEH60270.1"/>
    <property type="molecule type" value="Genomic_DNA"/>
</dbReference>
<evidence type="ECO:0000256" key="3">
    <source>
        <dbReference type="SAM" id="MobiDB-lite"/>
    </source>
</evidence>
<feature type="compositionally biased region" description="Low complexity" evidence="3">
    <location>
        <begin position="78"/>
        <end position="87"/>
    </location>
</feature>
<keyword evidence="4" id="KW-1133">Transmembrane helix</keyword>
<dbReference type="Pfam" id="PF04755">
    <property type="entry name" value="PAP_fibrillin"/>
    <property type="match status" value="1"/>
</dbReference>
<name>C1MHU9_MICPC</name>
<evidence type="ECO:0000313" key="6">
    <source>
        <dbReference type="EMBL" id="EEH60270.1"/>
    </source>
</evidence>
<keyword evidence="2" id="KW-0934">Plastid</keyword>
<feature type="transmembrane region" description="Helical" evidence="4">
    <location>
        <begin position="426"/>
        <end position="444"/>
    </location>
</feature>
<dbReference type="GO" id="GO:0009536">
    <property type="term" value="C:plastid"/>
    <property type="evidence" value="ECO:0007669"/>
    <property type="project" value="UniProtKB-SubCell"/>
</dbReference>
<keyword evidence="4" id="KW-0472">Membrane</keyword>
<evidence type="ECO:0000256" key="4">
    <source>
        <dbReference type="SAM" id="Phobius"/>
    </source>
</evidence>
<reference evidence="6 7" key="1">
    <citation type="journal article" date="2009" name="Science">
        <title>Green evolution and dynamic adaptations revealed by genomes of the marine picoeukaryotes Micromonas.</title>
        <authorList>
            <person name="Worden A.Z."/>
            <person name="Lee J.H."/>
            <person name="Mock T."/>
            <person name="Rouze P."/>
            <person name="Simmons M.P."/>
            <person name="Aerts A.L."/>
            <person name="Allen A.E."/>
            <person name="Cuvelier M.L."/>
            <person name="Derelle E."/>
            <person name="Everett M.V."/>
            <person name="Foulon E."/>
            <person name="Grimwood J."/>
            <person name="Gundlach H."/>
            <person name="Henrissat B."/>
            <person name="Napoli C."/>
            <person name="McDonald S.M."/>
            <person name="Parker M.S."/>
            <person name="Rombauts S."/>
            <person name="Salamov A."/>
            <person name="Von Dassow P."/>
            <person name="Badger J.H."/>
            <person name="Coutinho P.M."/>
            <person name="Demir E."/>
            <person name="Dubchak I."/>
            <person name="Gentemann C."/>
            <person name="Eikrem W."/>
            <person name="Gready J.E."/>
            <person name="John U."/>
            <person name="Lanier W."/>
            <person name="Lindquist E.A."/>
            <person name="Lucas S."/>
            <person name="Mayer K.F."/>
            <person name="Moreau H."/>
            <person name="Not F."/>
            <person name="Otillar R."/>
            <person name="Panaud O."/>
            <person name="Pangilinan J."/>
            <person name="Paulsen I."/>
            <person name="Piegu B."/>
            <person name="Poliakov A."/>
            <person name="Robbens S."/>
            <person name="Schmutz J."/>
            <person name="Toulza E."/>
            <person name="Wyss T."/>
            <person name="Zelensky A."/>
            <person name="Zhou K."/>
            <person name="Armbrust E.V."/>
            <person name="Bhattacharya D."/>
            <person name="Goodenough U.W."/>
            <person name="Van de Peer Y."/>
            <person name="Grigoriev I.V."/>
        </authorList>
    </citation>
    <scope>NUCLEOTIDE SEQUENCE [LARGE SCALE GENOMIC DNA]</scope>
    <source>
        <strain evidence="6 7">CCMP1545</strain>
    </source>
</reference>
<comment type="subcellular location">
    <subcellularLocation>
        <location evidence="1">Plastid</location>
    </subcellularLocation>
</comment>
<proteinExistence type="predicted"/>
<organism evidence="7">
    <name type="scientific">Micromonas pusilla (strain CCMP1545)</name>
    <name type="common">Picoplanktonic green alga</name>
    <dbReference type="NCBI Taxonomy" id="564608"/>
    <lineage>
        <taxon>Eukaryota</taxon>
        <taxon>Viridiplantae</taxon>
        <taxon>Chlorophyta</taxon>
        <taxon>Mamiellophyceae</taxon>
        <taxon>Mamiellales</taxon>
        <taxon>Mamiellaceae</taxon>
        <taxon>Micromonas</taxon>
    </lineage>
</organism>
<dbReference type="AlphaFoldDB" id="C1MHU9"/>
<protein>
    <submittedName>
        <fullName evidence="6">Predicted protein</fullName>
    </submittedName>
</protein>
<evidence type="ECO:0000313" key="7">
    <source>
        <dbReference type="Proteomes" id="UP000001876"/>
    </source>
</evidence>
<accession>C1MHU9</accession>
<dbReference type="InterPro" id="IPR006843">
    <property type="entry name" value="PAP/fibrillin_dom"/>
</dbReference>
<dbReference type="OMA" id="MMLACTA"/>
<keyword evidence="7" id="KW-1185">Reference proteome</keyword>
<dbReference type="eggNOG" id="ENOG502QS7D">
    <property type="taxonomic scope" value="Eukaryota"/>
</dbReference>